<dbReference type="Proteomes" id="UP001388366">
    <property type="component" value="Unassembled WGS sequence"/>
</dbReference>
<dbReference type="EMBL" id="JBBMQU010000022">
    <property type="protein sequence ID" value="MEM5551625.1"/>
    <property type="molecule type" value="Genomic_DNA"/>
</dbReference>
<organism evidence="1 2">
    <name type="scientific">Pseudoalteromonas neustonica</name>
    <dbReference type="NCBI Taxonomy" id="1840331"/>
    <lineage>
        <taxon>Bacteria</taxon>
        <taxon>Pseudomonadati</taxon>
        <taxon>Pseudomonadota</taxon>
        <taxon>Gammaproteobacteria</taxon>
        <taxon>Alteromonadales</taxon>
        <taxon>Pseudoalteromonadaceae</taxon>
        <taxon>Pseudoalteromonas</taxon>
    </lineage>
</organism>
<evidence type="ECO:0000313" key="2">
    <source>
        <dbReference type="Proteomes" id="UP001388366"/>
    </source>
</evidence>
<reference evidence="1 2" key="1">
    <citation type="submission" date="2024-03" db="EMBL/GenBank/DDBJ databases">
        <title>Community enrichment and isolation of bacterial strains for fucoidan degradation.</title>
        <authorList>
            <person name="Sichert A."/>
        </authorList>
    </citation>
    <scope>NUCLEOTIDE SEQUENCE [LARGE SCALE GENOMIC DNA]</scope>
    <source>
        <strain evidence="1 2">AS81</strain>
    </source>
</reference>
<name>A0ABU9U3K2_9GAMM</name>
<sequence length="43" mass="4999">MKIKTENDERISVTAKATSIELERLLKNESCNHAVIFMHVIWV</sequence>
<comment type="caution">
    <text evidence="1">The sequence shown here is derived from an EMBL/GenBank/DDBJ whole genome shotgun (WGS) entry which is preliminary data.</text>
</comment>
<evidence type="ECO:0000313" key="1">
    <source>
        <dbReference type="EMBL" id="MEM5551625.1"/>
    </source>
</evidence>
<dbReference type="RefSeq" id="WP_283242261.1">
    <property type="nucleotide sequence ID" value="NZ_JBBMQU010000022.1"/>
</dbReference>
<protein>
    <submittedName>
        <fullName evidence="1">Uncharacterized protein</fullName>
    </submittedName>
</protein>
<gene>
    <name evidence="1" type="ORF">WNY63_12880</name>
</gene>
<accession>A0ABU9U3K2</accession>
<keyword evidence="2" id="KW-1185">Reference proteome</keyword>
<proteinExistence type="predicted"/>